<evidence type="ECO:0000313" key="2">
    <source>
        <dbReference type="Proteomes" id="UP001162162"/>
    </source>
</evidence>
<keyword evidence="2" id="KW-1185">Reference proteome</keyword>
<reference evidence="1" key="1">
    <citation type="journal article" date="2023" name="Insect Mol. Biol.">
        <title>Genome sequencing provides insights into the evolution of gene families encoding plant cell wall-degrading enzymes in longhorned beetles.</title>
        <authorList>
            <person name="Shin N.R."/>
            <person name="Okamura Y."/>
            <person name="Kirsch R."/>
            <person name="Pauchet Y."/>
        </authorList>
    </citation>
    <scope>NUCLEOTIDE SEQUENCE</scope>
    <source>
        <strain evidence="1">AMC_N1</strain>
    </source>
</reference>
<protein>
    <submittedName>
        <fullName evidence="1">Uncharacterized protein</fullName>
    </submittedName>
</protein>
<organism evidence="1 2">
    <name type="scientific">Aromia moschata</name>
    <dbReference type="NCBI Taxonomy" id="1265417"/>
    <lineage>
        <taxon>Eukaryota</taxon>
        <taxon>Metazoa</taxon>
        <taxon>Ecdysozoa</taxon>
        <taxon>Arthropoda</taxon>
        <taxon>Hexapoda</taxon>
        <taxon>Insecta</taxon>
        <taxon>Pterygota</taxon>
        <taxon>Neoptera</taxon>
        <taxon>Endopterygota</taxon>
        <taxon>Coleoptera</taxon>
        <taxon>Polyphaga</taxon>
        <taxon>Cucujiformia</taxon>
        <taxon>Chrysomeloidea</taxon>
        <taxon>Cerambycidae</taxon>
        <taxon>Cerambycinae</taxon>
        <taxon>Callichromatini</taxon>
        <taxon>Aromia</taxon>
    </lineage>
</organism>
<sequence>MFKLCPVDFLTVTKLRFKFFNDVTYHFSEDVYYYTQEILKKAEKKRWLANHRPLVVQRKP</sequence>
<evidence type="ECO:0000313" key="1">
    <source>
        <dbReference type="EMBL" id="KAJ8954889.1"/>
    </source>
</evidence>
<proteinExistence type="predicted"/>
<comment type="caution">
    <text evidence="1">The sequence shown here is derived from an EMBL/GenBank/DDBJ whole genome shotgun (WGS) entry which is preliminary data.</text>
</comment>
<dbReference type="Proteomes" id="UP001162162">
    <property type="component" value="Unassembled WGS sequence"/>
</dbReference>
<dbReference type="AlphaFoldDB" id="A0AAV8YTN5"/>
<accession>A0AAV8YTN5</accession>
<dbReference type="EMBL" id="JAPWTK010000042">
    <property type="protein sequence ID" value="KAJ8954889.1"/>
    <property type="molecule type" value="Genomic_DNA"/>
</dbReference>
<gene>
    <name evidence="1" type="ORF">NQ318_016828</name>
</gene>
<name>A0AAV8YTN5_9CUCU</name>